<evidence type="ECO:0000313" key="1">
    <source>
        <dbReference type="EMBL" id="TWT29641.1"/>
    </source>
</evidence>
<evidence type="ECO:0000313" key="2">
    <source>
        <dbReference type="Proteomes" id="UP000318878"/>
    </source>
</evidence>
<proteinExistence type="predicted"/>
<accession>A0A5C5UTC8</accession>
<sequence length="69" mass="7546">MSTATFSRIAGAENQSDSLIDAELADFLDILQLLIRELEEVGARVQYSQGVLVAQGSRPYDLVLSARSF</sequence>
<dbReference type="RefSeq" id="WP_222434938.1">
    <property type="nucleotide sequence ID" value="NZ_SJPF01000007.1"/>
</dbReference>
<dbReference type="Proteomes" id="UP000318878">
    <property type="component" value="Unassembled WGS sequence"/>
</dbReference>
<keyword evidence="2" id="KW-1185">Reference proteome</keyword>
<reference evidence="1 2" key="1">
    <citation type="submission" date="2019-02" db="EMBL/GenBank/DDBJ databases">
        <title>Deep-cultivation of Planctomycetes and their phenomic and genomic characterization uncovers novel biology.</title>
        <authorList>
            <person name="Wiegand S."/>
            <person name="Jogler M."/>
            <person name="Boedeker C."/>
            <person name="Pinto D."/>
            <person name="Vollmers J."/>
            <person name="Rivas-Marin E."/>
            <person name="Kohn T."/>
            <person name="Peeters S.H."/>
            <person name="Heuer A."/>
            <person name="Rast P."/>
            <person name="Oberbeckmann S."/>
            <person name="Bunk B."/>
            <person name="Jeske O."/>
            <person name="Meyerdierks A."/>
            <person name="Storesund J.E."/>
            <person name="Kallscheuer N."/>
            <person name="Luecker S."/>
            <person name="Lage O.M."/>
            <person name="Pohl T."/>
            <person name="Merkel B.J."/>
            <person name="Hornburger P."/>
            <person name="Mueller R.-W."/>
            <person name="Bruemmer F."/>
            <person name="Labrenz M."/>
            <person name="Spormann A.M."/>
            <person name="Op Den Camp H."/>
            <person name="Overmann J."/>
            <person name="Amann R."/>
            <person name="Jetten M.S.M."/>
            <person name="Mascher T."/>
            <person name="Medema M.H."/>
            <person name="Devos D.P."/>
            <person name="Kaster A.-K."/>
            <person name="Ovreas L."/>
            <person name="Rohde M."/>
            <person name="Galperin M.Y."/>
            <person name="Jogler C."/>
        </authorList>
    </citation>
    <scope>NUCLEOTIDE SEQUENCE [LARGE SCALE GENOMIC DNA]</scope>
    <source>
        <strain evidence="1 2">Enr8</strain>
    </source>
</reference>
<dbReference type="EMBL" id="SJPF01000007">
    <property type="protein sequence ID" value="TWT29641.1"/>
    <property type="molecule type" value="Genomic_DNA"/>
</dbReference>
<organism evidence="1 2">
    <name type="scientific">Blastopirellula retiformator</name>
    <dbReference type="NCBI Taxonomy" id="2527970"/>
    <lineage>
        <taxon>Bacteria</taxon>
        <taxon>Pseudomonadati</taxon>
        <taxon>Planctomycetota</taxon>
        <taxon>Planctomycetia</taxon>
        <taxon>Pirellulales</taxon>
        <taxon>Pirellulaceae</taxon>
        <taxon>Blastopirellula</taxon>
    </lineage>
</organism>
<dbReference type="AlphaFoldDB" id="A0A5C5UTC8"/>
<protein>
    <submittedName>
        <fullName evidence="1">Uncharacterized protein</fullName>
    </submittedName>
</protein>
<gene>
    <name evidence="1" type="ORF">Enr8_48290</name>
</gene>
<comment type="caution">
    <text evidence="1">The sequence shown here is derived from an EMBL/GenBank/DDBJ whole genome shotgun (WGS) entry which is preliminary data.</text>
</comment>
<name>A0A5C5UTC8_9BACT</name>